<dbReference type="InterPro" id="IPR050706">
    <property type="entry name" value="Cyclic-di-GMP_PDE-like"/>
</dbReference>
<dbReference type="PANTHER" id="PTHR33121">
    <property type="entry name" value="CYCLIC DI-GMP PHOSPHODIESTERASE PDEF"/>
    <property type="match status" value="1"/>
</dbReference>
<dbReference type="CDD" id="cd01948">
    <property type="entry name" value="EAL"/>
    <property type="match status" value="1"/>
</dbReference>
<proteinExistence type="predicted"/>
<name>A0A809WZC7_9BRAD</name>
<evidence type="ECO:0000313" key="2">
    <source>
        <dbReference type="EMBL" id="BCE20135.1"/>
    </source>
</evidence>
<gene>
    <name evidence="2" type="ORF">XF1B_28160</name>
</gene>
<dbReference type="InterPro" id="IPR001633">
    <property type="entry name" value="EAL_dom"/>
</dbReference>
<accession>A0A809WZC7</accession>
<dbReference type="EMBL" id="AP023091">
    <property type="protein sequence ID" value="BCE20135.1"/>
    <property type="molecule type" value="Genomic_DNA"/>
</dbReference>
<dbReference type="Pfam" id="PF00563">
    <property type="entry name" value="EAL"/>
    <property type="match status" value="1"/>
</dbReference>
<reference evidence="2" key="1">
    <citation type="submission" date="2020-05" db="EMBL/GenBank/DDBJ databases">
        <title>Complete genome sequence of Bradyrhizobium diazoefficiens XF1 isolated from soybean nodule.</title>
        <authorList>
            <person name="Noda R."/>
            <person name="Kakizaki K."/>
            <person name="Minamisawa K."/>
        </authorList>
    </citation>
    <scope>NUCLEOTIDE SEQUENCE</scope>
    <source>
        <strain evidence="2">XF1</strain>
    </source>
</reference>
<dbReference type="PROSITE" id="PS50883">
    <property type="entry name" value="EAL"/>
    <property type="match status" value="1"/>
</dbReference>
<dbReference type="GO" id="GO:0071111">
    <property type="term" value="F:cyclic-guanylate-specific phosphodiesterase activity"/>
    <property type="evidence" value="ECO:0007669"/>
    <property type="project" value="InterPro"/>
</dbReference>
<dbReference type="Gene3D" id="3.20.20.450">
    <property type="entry name" value="EAL domain"/>
    <property type="match status" value="1"/>
</dbReference>
<feature type="domain" description="EAL" evidence="1">
    <location>
        <begin position="1"/>
        <end position="124"/>
    </location>
</feature>
<dbReference type="InterPro" id="IPR035919">
    <property type="entry name" value="EAL_sf"/>
</dbReference>
<dbReference type="AlphaFoldDB" id="A0A809WZC7"/>
<protein>
    <recommendedName>
        <fullName evidence="1">EAL domain-containing protein</fullName>
    </recommendedName>
</protein>
<dbReference type="PANTHER" id="PTHR33121:SF70">
    <property type="entry name" value="SIGNALING PROTEIN YKOW"/>
    <property type="match status" value="1"/>
</dbReference>
<dbReference type="SMART" id="SM00052">
    <property type="entry name" value="EAL"/>
    <property type="match status" value="1"/>
</dbReference>
<organism evidence="2">
    <name type="scientific">Bradyrhizobium diazoefficiens</name>
    <dbReference type="NCBI Taxonomy" id="1355477"/>
    <lineage>
        <taxon>Bacteria</taxon>
        <taxon>Pseudomonadati</taxon>
        <taxon>Pseudomonadota</taxon>
        <taxon>Alphaproteobacteria</taxon>
        <taxon>Hyphomicrobiales</taxon>
        <taxon>Nitrobacteraceae</taxon>
        <taxon>Bradyrhizobium</taxon>
    </lineage>
</organism>
<sequence>MLIGDFTRALNLLRRLKALGIRIAMDDFGTGYSSLSYLQSFPFDKIKIDRSFISNLEATPQSAEIVRAVLSLAHALNIPVIAEGVETEAQRAFLAREACEEMQGYLVGRPDLIERYLDLVGVTVERRLYA</sequence>
<dbReference type="SUPFAM" id="SSF141868">
    <property type="entry name" value="EAL domain-like"/>
    <property type="match status" value="1"/>
</dbReference>
<evidence type="ECO:0000259" key="1">
    <source>
        <dbReference type="PROSITE" id="PS50883"/>
    </source>
</evidence>